<dbReference type="EMBL" id="FUZT01000011">
    <property type="protein sequence ID" value="SKC84396.1"/>
    <property type="molecule type" value="Genomic_DNA"/>
</dbReference>
<dbReference type="GO" id="GO:0016829">
    <property type="term" value="F:lyase activity"/>
    <property type="evidence" value="ECO:0007669"/>
    <property type="project" value="UniProtKB-KW"/>
</dbReference>
<dbReference type="PANTHER" id="PTHR30536">
    <property type="entry name" value="ALTRONATE/GALACTARATE DEHYDRATASE"/>
    <property type="match status" value="1"/>
</dbReference>
<dbReference type="InterPro" id="IPR013974">
    <property type="entry name" value="SAF"/>
</dbReference>
<dbReference type="SMART" id="SM00858">
    <property type="entry name" value="SAF"/>
    <property type="match status" value="1"/>
</dbReference>
<evidence type="ECO:0000313" key="4">
    <source>
        <dbReference type="Proteomes" id="UP000190285"/>
    </source>
</evidence>
<protein>
    <submittedName>
        <fullName evidence="3">Altronate dehydratase small subunit</fullName>
    </submittedName>
</protein>
<dbReference type="InterPro" id="IPR052172">
    <property type="entry name" value="UxaA_altronate/galactarate_dh"/>
</dbReference>
<evidence type="ECO:0000256" key="1">
    <source>
        <dbReference type="ARBA" id="ARBA00023239"/>
    </source>
</evidence>
<reference evidence="3 4" key="1">
    <citation type="submission" date="2017-02" db="EMBL/GenBank/DDBJ databases">
        <authorList>
            <person name="Peterson S.W."/>
        </authorList>
    </citation>
    <scope>NUCLEOTIDE SEQUENCE [LARGE SCALE GENOMIC DNA]</scope>
    <source>
        <strain evidence="3 4">M1</strain>
    </source>
</reference>
<keyword evidence="1" id="KW-0456">Lyase</keyword>
<sequence length="113" mass="12799">MKDELKQTCFQIHIKDNVATLLNDAEKDVGIITGESKEEKIVFNEEIKRGHKVALKDIDIDEFIIKYNVVIGKATKHIKKGDWVHLHNCASLYDARSSTLNLETGAPSDTEYI</sequence>
<evidence type="ECO:0000313" key="3">
    <source>
        <dbReference type="EMBL" id="SKC84396.1"/>
    </source>
</evidence>
<name>A0A1T5M824_9FIRM</name>
<dbReference type="OrthoDB" id="9804574at2"/>
<dbReference type="STRING" id="36842.SAMN02194393_04095"/>
<dbReference type="Pfam" id="PF08666">
    <property type="entry name" value="SAF"/>
    <property type="match status" value="1"/>
</dbReference>
<evidence type="ECO:0000259" key="2">
    <source>
        <dbReference type="SMART" id="SM00858"/>
    </source>
</evidence>
<dbReference type="Gene3D" id="2.30.130.110">
    <property type="match status" value="1"/>
</dbReference>
<dbReference type="CDD" id="cd11613">
    <property type="entry name" value="SAF_AH_GD"/>
    <property type="match status" value="1"/>
</dbReference>
<keyword evidence="4" id="KW-1185">Reference proteome</keyword>
<gene>
    <name evidence="3" type="ORF">SAMN02194393_04095</name>
</gene>
<proteinExistence type="predicted"/>
<feature type="domain" description="SAF" evidence="2">
    <location>
        <begin position="16"/>
        <end position="90"/>
    </location>
</feature>
<organism evidence="3 4">
    <name type="scientific">Maledivibacter halophilus</name>
    <dbReference type="NCBI Taxonomy" id="36842"/>
    <lineage>
        <taxon>Bacteria</taxon>
        <taxon>Bacillati</taxon>
        <taxon>Bacillota</taxon>
        <taxon>Clostridia</taxon>
        <taxon>Peptostreptococcales</taxon>
        <taxon>Caminicellaceae</taxon>
        <taxon>Maledivibacter</taxon>
    </lineage>
</organism>
<dbReference type="InterPro" id="IPR044144">
    <property type="entry name" value="SAF_UxaA/GarD"/>
</dbReference>
<dbReference type="AlphaFoldDB" id="A0A1T5M824"/>
<dbReference type="PANTHER" id="PTHR30536:SF5">
    <property type="entry name" value="ALTRONATE DEHYDRATASE"/>
    <property type="match status" value="1"/>
</dbReference>
<accession>A0A1T5M824</accession>
<dbReference type="RefSeq" id="WP_079494205.1">
    <property type="nucleotide sequence ID" value="NZ_FUZT01000011.1"/>
</dbReference>
<dbReference type="GO" id="GO:0019698">
    <property type="term" value="P:D-galacturonate catabolic process"/>
    <property type="evidence" value="ECO:0007669"/>
    <property type="project" value="TreeGrafter"/>
</dbReference>
<dbReference type="Proteomes" id="UP000190285">
    <property type="component" value="Unassembled WGS sequence"/>
</dbReference>